<reference evidence="4" key="1">
    <citation type="submission" date="2016-04" db="UniProtKB">
        <authorList>
            <consortium name="WormBaseParasite"/>
        </authorList>
    </citation>
    <scope>IDENTIFICATION</scope>
</reference>
<evidence type="ECO:0000313" key="4">
    <source>
        <dbReference type="WBParaSite" id="HDID_0000274601-mRNA-1"/>
    </source>
</evidence>
<dbReference type="STRING" id="6216.A0A158QDC1"/>
<dbReference type="EMBL" id="UYSG01000717">
    <property type="protein sequence ID" value="VDL21664.1"/>
    <property type="molecule type" value="Genomic_DNA"/>
</dbReference>
<feature type="transmembrane region" description="Helical" evidence="1">
    <location>
        <begin position="98"/>
        <end position="121"/>
    </location>
</feature>
<name>A0A158QDC1_HYMDI</name>
<accession>A0A158QDC1</accession>
<feature type="transmembrane region" description="Helical" evidence="1">
    <location>
        <begin position="54"/>
        <end position="86"/>
    </location>
</feature>
<keyword evidence="1" id="KW-0812">Transmembrane</keyword>
<evidence type="ECO:0000256" key="1">
    <source>
        <dbReference type="SAM" id="Phobius"/>
    </source>
</evidence>
<sequence>MYIGPAQMGLFHECFPTDVGTLVGIQVTAMSNTVSIKMNTYWNLSGASFPFSDFFFIGMLLVLVGMFLLLLGIFLFISGLLVYSLIPKRRLYNATVGLFILAALLYTACLVILPVFFLIQFSDDKFQAVGHSHGNGEIAPGFALFIGVAGVLVLIISTILLIIDKRVDEIIYREKINQ</sequence>
<evidence type="ECO:0000313" key="2">
    <source>
        <dbReference type="EMBL" id="VDL21664.1"/>
    </source>
</evidence>
<gene>
    <name evidence="2" type="ORF">HDID_LOCUS2744</name>
</gene>
<proteinExistence type="predicted"/>
<dbReference type="Gene3D" id="1.20.140.150">
    <property type="match status" value="1"/>
</dbReference>
<reference evidence="2 3" key="2">
    <citation type="submission" date="2018-11" db="EMBL/GenBank/DDBJ databases">
        <authorList>
            <consortium name="Pathogen Informatics"/>
        </authorList>
    </citation>
    <scope>NUCLEOTIDE SEQUENCE [LARGE SCALE GENOMIC DNA]</scope>
</reference>
<protein>
    <submittedName>
        <fullName evidence="4">DUF996 domain-containing protein</fullName>
    </submittedName>
</protein>
<organism evidence="4">
    <name type="scientific">Hymenolepis diminuta</name>
    <name type="common">Rat tapeworm</name>
    <dbReference type="NCBI Taxonomy" id="6216"/>
    <lineage>
        <taxon>Eukaryota</taxon>
        <taxon>Metazoa</taxon>
        <taxon>Spiralia</taxon>
        <taxon>Lophotrochozoa</taxon>
        <taxon>Platyhelminthes</taxon>
        <taxon>Cestoda</taxon>
        <taxon>Eucestoda</taxon>
        <taxon>Cyclophyllidea</taxon>
        <taxon>Hymenolepididae</taxon>
        <taxon>Hymenolepis</taxon>
    </lineage>
</organism>
<evidence type="ECO:0000313" key="3">
    <source>
        <dbReference type="Proteomes" id="UP000274504"/>
    </source>
</evidence>
<dbReference type="WBParaSite" id="HDID_0000274601-mRNA-1">
    <property type="protein sequence ID" value="HDID_0000274601-mRNA-1"/>
    <property type="gene ID" value="HDID_0000274601"/>
</dbReference>
<feature type="transmembrane region" description="Helical" evidence="1">
    <location>
        <begin position="141"/>
        <end position="163"/>
    </location>
</feature>
<dbReference type="OrthoDB" id="6283877at2759"/>
<dbReference type="Proteomes" id="UP000274504">
    <property type="component" value="Unassembled WGS sequence"/>
</dbReference>
<keyword evidence="1" id="KW-0472">Membrane</keyword>
<keyword evidence="1" id="KW-1133">Transmembrane helix</keyword>
<dbReference type="AlphaFoldDB" id="A0A158QDC1"/>